<keyword evidence="7" id="KW-1133">Transmembrane helix</keyword>
<feature type="transmembrane region" description="Helical" evidence="7">
    <location>
        <begin position="247"/>
        <end position="271"/>
    </location>
</feature>
<keyword evidence="3 8" id="KW-0732">Signal</keyword>
<gene>
    <name evidence="10" type="ORF">EJB05_39162</name>
</gene>
<dbReference type="PROSITE" id="PS51704">
    <property type="entry name" value="GP_PDE"/>
    <property type="match status" value="1"/>
</dbReference>
<keyword evidence="5" id="KW-0378">Hydrolase</keyword>
<dbReference type="AlphaFoldDB" id="A0A5J9TW59"/>
<evidence type="ECO:0000256" key="5">
    <source>
        <dbReference type="ARBA" id="ARBA00022801"/>
    </source>
</evidence>
<dbReference type="EC" id="3.1.4.46" evidence="2"/>
<accession>A0A5J9TW59</accession>
<dbReference type="SUPFAM" id="SSF49899">
    <property type="entry name" value="Concanavalin A-like lectins/glucanases"/>
    <property type="match status" value="1"/>
</dbReference>
<feature type="chain" id="PRO_5023859323" description="glycerophosphodiester phosphodiesterase" evidence="8">
    <location>
        <begin position="32"/>
        <end position="481"/>
    </location>
</feature>
<sequence length="481" mass="51520">MASTCGGERGRRSPLPRLSLLACCLFAAVCGAQLQPPAPPSLDGGSCSNASSRVAGNSLVRLEEATTITGGGALHPTRDDVPGFPAQWIGVVSFNRTVSVNVSYDHDRLRRGEGLVARSLDGGPPPGSHGGFLGISSKTLEAKNGFVLIQLFDTVNRTYDLPVGLDIGGSVESNKTASIADFNVTWIASTEAYYTGVRVEPKPASPVPCEKSRLGLSASTGTDFKLNWILDRTRSIDTIPDKKSNTWMFIVAIVVPAVSVIAVAVTAFFLSNLPGTEKLTRKAAKNFGERQRGRMVAPTCGGRRGRLGLLVCLVACFFFGVVCGALEGTNYINASFQAANSREEKEVVRLKDAVITGGTLPCWNTLHGNAPIVIAQGGFSGLFPDSSDMAYEFAAKWTPDSVLYCDLRLTKDGNGICLPYLDMGNCTTISTLYPLEKKSYVVNGVPTWGWFSVDYTTAQLRHVYRKGITIVLTLRPTAAFE</sequence>
<dbReference type="InterPro" id="IPR013320">
    <property type="entry name" value="ConA-like_dom_sf"/>
</dbReference>
<protein>
    <recommendedName>
        <fullName evidence="2">glycerophosphodiester phosphodiesterase</fullName>
        <ecNumber evidence="2">3.1.4.46</ecNumber>
    </recommendedName>
</protein>
<feature type="signal peptide" evidence="8">
    <location>
        <begin position="1"/>
        <end position="31"/>
    </location>
</feature>
<name>A0A5J9TW59_9POAL</name>
<evidence type="ECO:0000256" key="8">
    <source>
        <dbReference type="SAM" id="SignalP"/>
    </source>
</evidence>
<organism evidence="10 11">
    <name type="scientific">Eragrostis curvula</name>
    <name type="common">weeping love grass</name>
    <dbReference type="NCBI Taxonomy" id="38414"/>
    <lineage>
        <taxon>Eukaryota</taxon>
        <taxon>Viridiplantae</taxon>
        <taxon>Streptophyta</taxon>
        <taxon>Embryophyta</taxon>
        <taxon>Tracheophyta</taxon>
        <taxon>Spermatophyta</taxon>
        <taxon>Magnoliopsida</taxon>
        <taxon>Liliopsida</taxon>
        <taxon>Poales</taxon>
        <taxon>Poaceae</taxon>
        <taxon>PACMAD clade</taxon>
        <taxon>Chloridoideae</taxon>
        <taxon>Eragrostideae</taxon>
        <taxon>Eragrostidinae</taxon>
        <taxon>Eragrostis</taxon>
    </lineage>
</organism>
<dbReference type="Gene3D" id="3.20.20.190">
    <property type="entry name" value="Phosphatidylinositol (PI) phosphodiesterase"/>
    <property type="match status" value="1"/>
</dbReference>
<dbReference type="GO" id="GO:0006629">
    <property type="term" value="P:lipid metabolic process"/>
    <property type="evidence" value="ECO:0007669"/>
    <property type="project" value="InterPro"/>
</dbReference>
<dbReference type="SUPFAM" id="SSF51695">
    <property type="entry name" value="PLC-like phosphodiesterases"/>
    <property type="match status" value="1"/>
</dbReference>
<keyword evidence="11" id="KW-1185">Reference proteome</keyword>
<keyword evidence="7" id="KW-0812">Transmembrane</keyword>
<evidence type="ECO:0000256" key="2">
    <source>
        <dbReference type="ARBA" id="ARBA00012247"/>
    </source>
</evidence>
<feature type="transmembrane region" description="Helical" evidence="7">
    <location>
        <begin position="307"/>
        <end position="327"/>
    </location>
</feature>
<feature type="non-terminal residue" evidence="10">
    <location>
        <position position="1"/>
    </location>
</feature>
<feature type="domain" description="GP-PDE" evidence="9">
    <location>
        <begin position="371"/>
        <end position="481"/>
    </location>
</feature>
<evidence type="ECO:0000256" key="7">
    <source>
        <dbReference type="SAM" id="Phobius"/>
    </source>
</evidence>
<comment type="caution">
    <text evidence="10">The sequence shown here is derived from an EMBL/GenBank/DDBJ whole genome shotgun (WGS) entry which is preliminary data.</text>
</comment>
<dbReference type="PANTHER" id="PTHR43620">
    <property type="entry name" value="GLYCEROPHOSPHORYL DIESTER PHOSPHODIESTERASE"/>
    <property type="match status" value="1"/>
</dbReference>
<keyword evidence="4" id="KW-0319">Glycerol metabolism</keyword>
<dbReference type="InterPro" id="IPR030395">
    <property type="entry name" value="GP_PDE_dom"/>
</dbReference>
<dbReference type="GO" id="GO:0008889">
    <property type="term" value="F:glycerophosphodiester phosphodiesterase activity"/>
    <property type="evidence" value="ECO:0007669"/>
    <property type="project" value="UniProtKB-EC"/>
</dbReference>
<comment type="catalytic activity">
    <reaction evidence="6">
        <text>a sn-glycero-3-phosphodiester + H2O = an alcohol + sn-glycerol 3-phosphate + H(+)</text>
        <dbReference type="Rhea" id="RHEA:12969"/>
        <dbReference type="ChEBI" id="CHEBI:15377"/>
        <dbReference type="ChEBI" id="CHEBI:15378"/>
        <dbReference type="ChEBI" id="CHEBI:30879"/>
        <dbReference type="ChEBI" id="CHEBI:57597"/>
        <dbReference type="ChEBI" id="CHEBI:83408"/>
        <dbReference type="EC" id="3.1.4.46"/>
    </reaction>
</comment>
<evidence type="ECO:0000256" key="4">
    <source>
        <dbReference type="ARBA" id="ARBA00022798"/>
    </source>
</evidence>
<evidence type="ECO:0000256" key="6">
    <source>
        <dbReference type="ARBA" id="ARBA00047512"/>
    </source>
</evidence>
<evidence type="ECO:0000256" key="3">
    <source>
        <dbReference type="ARBA" id="ARBA00022729"/>
    </source>
</evidence>
<dbReference type="PANTHER" id="PTHR43620:SF7">
    <property type="entry name" value="GLYCEROPHOSPHODIESTER PHOSPHODIESTERASE GDPD5-RELATED"/>
    <property type="match status" value="1"/>
</dbReference>
<dbReference type="Gramene" id="TVU15632">
    <property type="protein sequence ID" value="TVU15632"/>
    <property type="gene ID" value="EJB05_39162"/>
</dbReference>
<comment type="similarity">
    <text evidence="1">Belongs to the glycerophosphoryl diester phosphodiesterase family.</text>
</comment>
<dbReference type="Gene3D" id="2.60.120.200">
    <property type="match status" value="1"/>
</dbReference>
<evidence type="ECO:0000313" key="10">
    <source>
        <dbReference type="EMBL" id="TVU15632.1"/>
    </source>
</evidence>
<keyword evidence="7" id="KW-0472">Membrane</keyword>
<proteinExistence type="inferred from homology"/>
<dbReference type="GO" id="GO:0006071">
    <property type="term" value="P:glycerol metabolic process"/>
    <property type="evidence" value="ECO:0007669"/>
    <property type="project" value="UniProtKB-KW"/>
</dbReference>
<dbReference type="OrthoDB" id="1058301at2759"/>
<reference evidence="10 11" key="1">
    <citation type="journal article" date="2019" name="Sci. Rep.">
        <title>A high-quality genome of Eragrostis curvula grass provides insights into Poaceae evolution and supports new strategies to enhance forage quality.</title>
        <authorList>
            <person name="Carballo J."/>
            <person name="Santos B.A.C.M."/>
            <person name="Zappacosta D."/>
            <person name="Garbus I."/>
            <person name="Selva J.P."/>
            <person name="Gallo C.A."/>
            <person name="Diaz A."/>
            <person name="Albertini E."/>
            <person name="Caccamo M."/>
            <person name="Echenique V."/>
        </authorList>
    </citation>
    <scope>NUCLEOTIDE SEQUENCE [LARGE SCALE GENOMIC DNA]</scope>
    <source>
        <strain evidence="11">cv. Victoria</strain>
        <tissue evidence="10">Leaf</tissue>
    </source>
</reference>
<evidence type="ECO:0000259" key="9">
    <source>
        <dbReference type="PROSITE" id="PS51704"/>
    </source>
</evidence>
<evidence type="ECO:0000313" key="11">
    <source>
        <dbReference type="Proteomes" id="UP000324897"/>
    </source>
</evidence>
<dbReference type="Proteomes" id="UP000324897">
    <property type="component" value="Unassembled WGS sequence"/>
</dbReference>
<dbReference type="EMBL" id="RWGY01000031">
    <property type="protein sequence ID" value="TVU15632.1"/>
    <property type="molecule type" value="Genomic_DNA"/>
</dbReference>
<dbReference type="InterPro" id="IPR017946">
    <property type="entry name" value="PLC-like_Pdiesterase_TIM-brl"/>
</dbReference>
<evidence type="ECO:0000256" key="1">
    <source>
        <dbReference type="ARBA" id="ARBA00007277"/>
    </source>
</evidence>